<accession>A0A9Q1G4I1</accession>
<evidence type="ECO:0000256" key="1">
    <source>
        <dbReference type="SAM" id="Coils"/>
    </source>
</evidence>
<protein>
    <recommendedName>
        <fullName evidence="5">LINE-1 type transposase domain-containing 1</fullName>
    </recommendedName>
</protein>
<evidence type="ECO:0000313" key="4">
    <source>
        <dbReference type="Proteomes" id="UP001152622"/>
    </source>
</evidence>
<dbReference type="Gene3D" id="3.30.250.20">
    <property type="entry name" value="L1 transposable element, C-terminal domain"/>
    <property type="match status" value="1"/>
</dbReference>
<dbReference type="OrthoDB" id="10059413at2759"/>
<dbReference type="InterPro" id="IPR042566">
    <property type="entry name" value="L1_C"/>
</dbReference>
<dbReference type="EMBL" id="JAINUF010000002">
    <property type="protein sequence ID" value="KAJ8375250.1"/>
    <property type="molecule type" value="Genomic_DNA"/>
</dbReference>
<dbReference type="InterPro" id="IPR004244">
    <property type="entry name" value="Transposase_22"/>
</dbReference>
<dbReference type="AlphaFoldDB" id="A0A9Q1G4I1"/>
<evidence type="ECO:0000256" key="2">
    <source>
        <dbReference type="SAM" id="MobiDB-lite"/>
    </source>
</evidence>
<keyword evidence="1" id="KW-0175">Coiled coil</keyword>
<dbReference type="Gene3D" id="3.30.70.1820">
    <property type="entry name" value="L1 transposable element, RRM domain"/>
    <property type="match status" value="1"/>
</dbReference>
<organism evidence="3 4">
    <name type="scientific">Synaphobranchus kaupii</name>
    <name type="common">Kaup's arrowtooth eel</name>
    <dbReference type="NCBI Taxonomy" id="118154"/>
    <lineage>
        <taxon>Eukaryota</taxon>
        <taxon>Metazoa</taxon>
        <taxon>Chordata</taxon>
        <taxon>Craniata</taxon>
        <taxon>Vertebrata</taxon>
        <taxon>Euteleostomi</taxon>
        <taxon>Actinopterygii</taxon>
        <taxon>Neopterygii</taxon>
        <taxon>Teleostei</taxon>
        <taxon>Anguilliformes</taxon>
        <taxon>Synaphobranchidae</taxon>
        <taxon>Synaphobranchus</taxon>
    </lineage>
</organism>
<dbReference type="Proteomes" id="UP001152622">
    <property type="component" value="Chromosome 2"/>
</dbReference>
<gene>
    <name evidence="3" type="ORF">SKAU_G00058300</name>
</gene>
<feature type="coiled-coil region" evidence="1">
    <location>
        <begin position="46"/>
        <end position="73"/>
    </location>
</feature>
<keyword evidence="4" id="KW-1185">Reference proteome</keyword>
<name>A0A9Q1G4I1_SYNKA</name>
<reference evidence="3" key="1">
    <citation type="journal article" date="2023" name="Science">
        <title>Genome structures resolve the early diversification of teleost fishes.</title>
        <authorList>
            <person name="Parey E."/>
            <person name="Louis A."/>
            <person name="Montfort J."/>
            <person name="Bouchez O."/>
            <person name="Roques C."/>
            <person name="Iampietro C."/>
            <person name="Lluch J."/>
            <person name="Castinel A."/>
            <person name="Donnadieu C."/>
            <person name="Desvignes T."/>
            <person name="Floi Bucao C."/>
            <person name="Jouanno E."/>
            <person name="Wen M."/>
            <person name="Mejri S."/>
            <person name="Dirks R."/>
            <person name="Jansen H."/>
            <person name="Henkel C."/>
            <person name="Chen W.J."/>
            <person name="Zahm M."/>
            <person name="Cabau C."/>
            <person name="Klopp C."/>
            <person name="Thompson A.W."/>
            <person name="Robinson-Rechavi M."/>
            <person name="Braasch I."/>
            <person name="Lecointre G."/>
            <person name="Bobe J."/>
            <person name="Postlethwait J.H."/>
            <person name="Berthelot C."/>
            <person name="Roest Crollius H."/>
            <person name="Guiguen Y."/>
        </authorList>
    </citation>
    <scope>NUCLEOTIDE SEQUENCE</scope>
    <source>
        <strain evidence="3">WJC10195</strain>
    </source>
</reference>
<feature type="compositionally biased region" description="Basic and acidic residues" evidence="2">
    <location>
        <begin position="28"/>
        <end position="43"/>
    </location>
</feature>
<proteinExistence type="predicted"/>
<comment type="caution">
    <text evidence="3">The sequence shown here is derived from an EMBL/GenBank/DDBJ whole genome shotgun (WGS) entry which is preliminary data.</text>
</comment>
<evidence type="ECO:0000313" key="3">
    <source>
        <dbReference type="EMBL" id="KAJ8375250.1"/>
    </source>
</evidence>
<sequence>MPSKKTKNKDILVGENDELDAGSLASSTEERISSVEDTVNSEKGKTEALVKQVALLTNKLDELENRSRRSNLRLVNLPEKVEKNDAIAFLEKWLPEALGPATFPTPPIIERAHRLPGRAQSNRTPPPRVLIMKFLNFQDTVRVMRTARAKGKVLYREQEVMFFPDLSAELHRQRRRFDGVKQQLRSLNIRYGIVYPAKLRLTIDGRPHEFESPADAEKFVQGIQRSEDLQRS</sequence>
<evidence type="ECO:0008006" key="5">
    <source>
        <dbReference type="Google" id="ProtNLM"/>
    </source>
</evidence>
<feature type="region of interest" description="Disordered" evidence="2">
    <location>
        <begin position="1"/>
        <end position="43"/>
    </location>
</feature>
<dbReference type="PANTHER" id="PTHR11505">
    <property type="entry name" value="L1 TRANSPOSABLE ELEMENT-RELATED"/>
    <property type="match status" value="1"/>
</dbReference>